<proteinExistence type="inferred from homology"/>
<evidence type="ECO:0000256" key="8">
    <source>
        <dbReference type="ARBA" id="ARBA00043090"/>
    </source>
</evidence>
<comment type="similarity">
    <text evidence="1">Belongs to the multicopper oxidase family.</text>
</comment>
<dbReference type="EC" id="1.16.3.4" evidence="5"/>
<dbReference type="GO" id="GO:0016491">
    <property type="term" value="F:oxidoreductase activity"/>
    <property type="evidence" value="ECO:0007669"/>
    <property type="project" value="UniProtKB-KW"/>
</dbReference>
<dbReference type="OrthoDB" id="345021at2"/>
<comment type="subunit">
    <text evidence="2">Monomer.</text>
</comment>
<evidence type="ECO:0000256" key="4">
    <source>
        <dbReference type="ARBA" id="ARBA00023002"/>
    </source>
</evidence>
<dbReference type="GO" id="GO:0005507">
    <property type="term" value="F:copper ion binding"/>
    <property type="evidence" value="ECO:0007669"/>
    <property type="project" value="InterPro"/>
</dbReference>
<gene>
    <name evidence="12" type="ORF">KCH_00900</name>
</gene>
<accession>A0A066Z317</accession>
<keyword evidence="13" id="KW-1185">Reference proteome</keyword>
<dbReference type="PANTHER" id="PTHR48267">
    <property type="entry name" value="CUPREDOXIN SUPERFAMILY PROTEIN"/>
    <property type="match status" value="1"/>
</dbReference>
<dbReference type="EMBL" id="JNBY01000004">
    <property type="protein sequence ID" value="KDN88158.1"/>
    <property type="molecule type" value="Genomic_DNA"/>
</dbReference>
<dbReference type="PROSITE" id="PS51318">
    <property type="entry name" value="TAT"/>
    <property type="match status" value="1"/>
</dbReference>
<dbReference type="PATRIC" id="fig|1348663.4.peg.70"/>
<dbReference type="InterPro" id="IPR011707">
    <property type="entry name" value="Cu-oxidase-like_N"/>
</dbReference>
<feature type="domain" description="Plastocyanin-like" evidence="10">
    <location>
        <begin position="410"/>
        <end position="520"/>
    </location>
</feature>
<evidence type="ECO:0000256" key="7">
    <source>
        <dbReference type="ARBA" id="ARBA00042896"/>
    </source>
</evidence>
<keyword evidence="4" id="KW-0560">Oxidoreductase</keyword>
<evidence type="ECO:0000256" key="5">
    <source>
        <dbReference type="ARBA" id="ARBA00038978"/>
    </source>
</evidence>
<comment type="caution">
    <text evidence="12">The sequence shown here is derived from an EMBL/GenBank/DDBJ whole genome shotgun (WGS) entry which is preliminary data.</text>
</comment>
<dbReference type="Proteomes" id="UP000027178">
    <property type="component" value="Unassembled WGS sequence"/>
</dbReference>
<sequence length="521" mass="57063">MSARPTRRRFLGLGGAAALGLGGAFAASPLIGRLLPPGEPGKLLRSSLPLPARHQAELPIPAVLKPVRSDAGADYYEITARRATARLLPGHDTEVWGYQGTFPGPTVESRSGRRTVITHRSELPRPTAVHLHGGHTPQDSDGYPLDLVGTAGHDMHAMHGGMEGMAGMDAASILPQREYRYPMKQRAATLWYHDHTMGFTGPQVYRGLAGFHLVRDEEEAALGLPHGARELPLMIADRSFAADGSFAYPELDGGRPGVQEPYMNGVLGDVMLVNGAPWPVARVDRAWYRLRLLNAANARRLRLALDPQPSGGGALVQIGSDGGLLERPLRHDSIDLAPAERFDVLVDFSRYPAGTRVRLVNRLGSGPTAEVMCFDVGGDGAADEFRLPERLSAVERLDPAKAVATRTFVFQKDDRHWTINGEGYRPGRALAAPRLGQVEIWRFVTDFHHPVHLHLDPFQVIGRNNGDPGRYDTGWKDTVDVLPAQGVEVAVRFNDYAGRFLMHCHNLEHEDMAMMAEFTTE</sequence>
<dbReference type="InterPro" id="IPR011706">
    <property type="entry name" value="Cu-oxidase_C"/>
</dbReference>
<evidence type="ECO:0000259" key="11">
    <source>
        <dbReference type="Pfam" id="PF07732"/>
    </source>
</evidence>
<evidence type="ECO:0000313" key="12">
    <source>
        <dbReference type="EMBL" id="KDN88158.1"/>
    </source>
</evidence>
<evidence type="ECO:0000256" key="2">
    <source>
        <dbReference type="ARBA" id="ARBA00011245"/>
    </source>
</evidence>
<evidence type="ECO:0000256" key="6">
    <source>
        <dbReference type="ARBA" id="ARBA00041027"/>
    </source>
</evidence>
<dbReference type="InterPro" id="IPR045087">
    <property type="entry name" value="Cu-oxidase_fam"/>
</dbReference>
<reference evidence="12 13" key="1">
    <citation type="submission" date="2014-05" db="EMBL/GenBank/DDBJ databases">
        <title>Draft Genome Sequence of Kitasatospora cheerisanensis KCTC 2395.</title>
        <authorList>
            <person name="Nam D.H."/>
        </authorList>
    </citation>
    <scope>NUCLEOTIDE SEQUENCE [LARGE SCALE GENOMIC DNA]</scope>
    <source>
        <strain evidence="12 13">KCTC 2395</strain>
    </source>
</reference>
<dbReference type="RefSeq" id="WP_051652576.1">
    <property type="nucleotide sequence ID" value="NZ_KK853997.1"/>
</dbReference>
<dbReference type="SUPFAM" id="SSF49503">
    <property type="entry name" value="Cupredoxins"/>
    <property type="match status" value="3"/>
</dbReference>
<dbReference type="Pfam" id="PF07732">
    <property type="entry name" value="Cu-oxidase_3"/>
    <property type="match status" value="2"/>
</dbReference>
<evidence type="ECO:0000259" key="10">
    <source>
        <dbReference type="Pfam" id="PF07731"/>
    </source>
</evidence>
<feature type="domain" description="Plastocyanin-like" evidence="11">
    <location>
        <begin position="160"/>
        <end position="218"/>
    </location>
</feature>
<dbReference type="PANTHER" id="PTHR48267:SF1">
    <property type="entry name" value="BILIRUBIN OXIDASE"/>
    <property type="match status" value="1"/>
</dbReference>
<dbReference type="eggNOG" id="COG2132">
    <property type="taxonomic scope" value="Bacteria"/>
</dbReference>
<dbReference type="CDD" id="cd14448">
    <property type="entry name" value="CuRO_2_BOD_CotA_like"/>
    <property type="match status" value="1"/>
</dbReference>
<comment type="catalytic activity">
    <reaction evidence="9">
        <text>4 Cu(+) + O2 + 4 H(+) = 4 Cu(2+) + 2 H2O</text>
        <dbReference type="Rhea" id="RHEA:30083"/>
        <dbReference type="ChEBI" id="CHEBI:15377"/>
        <dbReference type="ChEBI" id="CHEBI:15378"/>
        <dbReference type="ChEBI" id="CHEBI:15379"/>
        <dbReference type="ChEBI" id="CHEBI:29036"/>
        <dbReference type="ChEBI" id="CHEBI:49552"/>
        <dbReference type="EC" id="1.16.3.4"/>
    </reaction>
    <physiologicalReaction direction="left-to-right" evidence="9">
        <dbReference type="Rhea" id="RHEA:30084"/>
    </physiologicalReaction>
</comment>
<dbReference type="InterPro" id="IPR002355">
    <property type="entry name" value="Cu_oxidase_Cu_BS"/>
</dbReference>
<protein>
    <recommendedName>
        <fullName evidence="6">Multicopper oxidase CueO</fullName>
        <ecNumber evidence="5">1.16.3.4</ecNumber>
    </recommendedName>
    <alternativeName>
        <fullName evidence="7">Copper efflux oxidase</fullName>
    </alternativeName>
    <alternativeName>
        <fullName evidence="8">Cuprous oxidase</fullName>
    </alternativeName>
</protein>
<name>A0A066Z317_9ACTN</name>
<evidence type="ECO:0000313" key="13">
    <source>
        <dbReference type="Proteomes" id="UP000027178"/>
    </source>
</evidence>
<dbReference type="HOGENOM" id="CLU_009100_2_2_11"/>
<evidence type="ECO:0000256" key="1">
    <source>
        <dbReference type="ARBA" id="ARBA00010609"/>
    </source>
</evidence>
<dbReference type="Pfam" id="PF07731">
    <property type="entry name" value="Cu-oxidase_2"/>
    <property type="match status" value="1"/>
</dbReference>
<keyword evidence="3" id="KW-0479">Metal-binding</keyword>
<dbReference type="InterPro" id="IPR008972">
    <property type="entry name" value="Cupredoxin"/>
</dbReference>
<dbReference type="InterPro" id="IPR006311">
    <property type="entry name" value="TAT_signal"/>
</dbReference>
<dbReference type="AlphaFoldDB" id="A0A066Z317"/>
<feature type="domain" description="Plastocyanin-like" evidence="11">
    <location>
        <begin position="83"/>
        <end position="144"/>
    </location>
</feature>
<dbReference type="Gene3D" id="2.60.40.420">
    <property type="entry name" value="Cupredoxins - blue copper proteins"/>
    <property type="match status" value="4"/>
</dbReference>
<evidence type="ECO:0000256" key="9">
    <source>
        <dbReference type="ARBA" id="ARBA00048092"/>
    </source>
</evidence>
<dbReference type="PROSITE" id="PS00080">
    <property type="entry name" value="MULTICOPPER_OXIDASE2"/>
    <property type="match status" value="1"/>
</dbReference>
<evidence type="ECO:0000256" key="3">
    <source>
        <dbReference type="ARBA" id="ARBA00022723"/>
    </source>
</evidence>
<organism evidence="12 13">
    <name type="scientific">Kitasatospora cheerisanensis KCTC 2395</name>
    <dbReference type="NCBI Taxonomy" id="1348663"/>
    <lineage>
        <taxon>Bacteria</taxon>
        <taxon>Bacillati</taxon>
        <taxon>Actinomycetota</taxon>
        <taxon>Actinomycetes</taxon>
        <taxon>Kitasatosporales</taxon>
        <taxon>Streptomycetaceae</taxon>
        <taxon>Kitasatospora</taxon>
    </lineage>
</organism>